<feature type="compositionally biased region" description="Basic and acidic residues" evidence="5">
    <location>
        <begin position="323"/>
        <end position="332"/>
    </location>
</feature>
<feature type="region of interest" description="Disordered" evidence="5">
    <location>
        <begin position="23"/>
        <end position="57"/>
    </location>
</feature>
<evidence type="ECO:0000256" key="2">
    <source>
        <dbReference type="ARBA" id="ARBA00022692"/>
    </source>
</evidence>
<comment type="caution">
    <text evidence="6">The sequence shown here is derived from an EMBL/GenBank/DDBJ whole genome shotgun (WGS) entry which is preliminary data.</text>
</comment>
<name>A0A5M9K4V6_MONFR</name>
<evidence type="ECO:0000256" key="3">
    <source>
        <dbReference type="ARBA" id="ARBA00022989"/>
    </source>
</evidence>
<keyword evidence="2" id="KW-0812">Transmembrane</keyword>
<dbReference type="AlphaFoldDB" id="A0A5M9K4V6"/>
<evidence type="ECO:0000313" key="7">
    <source>
        <dbReference type="Proteomes" id="UP000322873"/>
    </source>
</evidence>
<dbReference type="PANTHER" id="PTHR11827">
    <property type="entry name" value="SOLUTE CARRIER FAMILY 12, CATION COTRANSPORTERS"/>
    <property type="match status" value="1"/>
</dbReference>
<sequence>MRPNIAVMGFYNLDDLRNSQPLIEISEPPKSSSIAETPKKSPRYKRQNSKEKKMQGVLPTDLRSTLQAADQRCSGERIPRSRMPDTENTKKYIDLWPIQMSAEIAAEGDRKQNVLTTNFDTYTLILQLGVILNTVPAWKKAYKLRVAVFVEYENDVEEERGRVKSLLENLRIEAEILVFWLASGEVPSYEIIVNGATLGDHQVDEVEKCLKGQDWWDEIQKLRGNRGAATSASVDLAQIANVFQAAPTWPGASFQQGPRYERAERFLGLRRLLKKSKKRHNMSNLRGLRVNMESDSELETEESESDDESAASEADLDEFESDSESHADEIRPIARRRSHGDSLRGPPISKRAAGEKEPVPPTISRPTRQSIIDSFNKPPDVLLPTTSAPVSPPHSPQIPSTQPSPIPNFTDSMQSLKDSPNSFAAPTTAVPKSSASSTLPQPRSRASKPPISRHASTPKFSSKPRSHNPRGH</sequence>
<organism evidence="6 7">
    <name type="scientific">Monilinia fructicola</name>
    <name type="common">Brown rot fungus</name>
    <name type="synonym">Ciboria fructicola</name>
    <dbReference type="NCBI Taxonomy" id="38448"/>
    <lineage>
        <taxon>Eukaryota</taxon>
        <taxon>Fungi</taxon>
        <taxon>Dikarya</taxon>
        <taxon>Ascomycota</taxon>
        <taxon>Pezizomycotina</taxon>
        <taxon>Leotiomycetes</taxon>
        <taxon>Helotiales</taxon>
        <taxon>Sclerotiniaceae</taxon>
        <taxon>Monilinia</taxon>
    </lineage>
</organism>
<evidence type="ECO:0000256" key="4">
    <source>
        <dbReference type="ARBA" id="ARBA00023136"/>
    </source>
</evidence>
<dbReference type="PANTHER" id="PTHR11827:SF72">
    <property type="entry name" value="GH08340P"/>
    <property type="match status" value="1"/>
</dbReference>
<feature type="compositionally biased region" description="Polar residues" evidence="5">
    <location>
        <begin position="364"/>
        <end position="373"/>
    </location>
</feature>
<dbReference type="GO" id="GO:0055064">
    <property type="term" value="P:chloride ion homeostasis"/>
    <property type="evidence" value="ECO:0007669"/>
    <property type="project" value="TreeGrafter"/>
</dbReference>
<feature type="compositionally biased region" description="Low complexity" evidence="5">
    <location>
        <begin position="23"/>
        <end position="36"/>
    </location>
</feature>
<feature type="region of interest" description="Disordered" evidence="5">
    <location>
        <begin position="283"/>
        <end position="472"/>
    </location>
</feature>
<gene>
    <name evidence="6" type="ORF">EYC84_004393</name>
</gene>
<protein>
    <submittedName>
        <fullName evidence="6">Uncharacterized protein</fullName>
    </submittedName>
</protein>
<keyword evidence="7" id="KW-1185">Reference proteome</keyword>
<feature type="compositionally biased region" description="Polar residues" evidence="5">
    <location>
        <begin position="409"/>
        <end position="441"/>
    </location>
</feature>
<keyword evidence="4" id="KW-0472">Membrane</keyword>
<dbReference type="InterPro" id="IPR004842">
    <property type="entry name" value="SLC12A_fam"/>
</dbReference>
<feature type="compositionally biased region" description="Pro residues" evidence="5">
    <location>
        <begin position="390"/>
        <end position="406"/>
    </location>
</feature>
<dbReference type="GO" id="GO:0006884">
    <property type="term" value="P:cell volume homeostasis"/>
    <property type="evidence" value="ECO:0007669"/>
    <property type="project" value="TreeGrafter"/>
</dbReference>
<evidence type="ECO:0000256" key="5">
    <source>
        <dbReference type="SAM" id="MobiDB-lite"/>
    </source>
</evidence>
<dbReference type="GO" id="GO:0015379">
    <property type="term" value="F:potassium:chloride symporter activity"/>
    <property type="evidence" value="ECO:0007669"/>
    <property type="project" value="TreeGrafter"/>
</dbReference>
<dbReference type="GO" id="GO:0034486">
    <property type="term" value="P:vacuolar transmembrane transport"/>
    <property type="evidence" value="ECO:0007669"/>
    <property type="project" value="TreeGrafter"/>
</dbReference>
<keyword evidence="3" id="KW-1133">Transmembrane helix</keyword>
<feature type="compositionally biased region" description="Acidic residues" evidence="5">
    <location>
        <begin position="294"/>
        <end position="322"/>
    </location>
</feature>
<evidence type="ECO:0000256" key="1">
    <source>
        <dbReference type="ARBA" id="ARBA00004141"/>
    </source>
</evidence>
<accession>A0A5M9K4V6</accession>
<proteinExistence type="predicted"/>
<dbReference type="GO" id="GO:0005774">
    <property type="term" value="C:vacuolar membrane"/>
    <property type="evidence" value="ECO:0007669"/>
    <property type="project" value="TreeGrafter"/>
</dbReference>
<dbReference type="VEuPathDB" id="FungiDB:MFRU_002g02420"/>
<reference evidence="6 7" key="1">
    <citation type="submission" date="2019-06" db="EMBL/GenBank/DDBJ databases">
        <title>Genome Sequence of the Brown Rot Fungal Pathogen Monilinia fructicola.</title>
        <authorList>
            <person name="De Miccolis Angelini R.M."/>
            <person name="Landi L."/>
            <person name="Abate D."/>
            <person name="Pollastro S."/>
            <person name="Romanazzi G."/>
            <person name="Faretra F."/>
        </authorList>
    </citation>
    <scope>NUCLEOTIDE SEQUENCE [LARGE SCALE GENOMIC DNA]</scope>
    <source>
        <strain evidence="6 7">Mfrc123</strain>
    </source>
</reference>
<dbReference type="EMBL" id="VICG01000002">
    <property type="protein sequence ID" value="KAA8575196.1"/>
    <property type="molecule type" value="Genomic_DNA"/>
</dbReference>
<comment type="subcellular location">
    <subcellularLocation>
        <location evidence="1">Membrane</location>
        <topology evidence="1">Multi-pass membrane protein</topology>
    </subcellularLocation>
</comment>
<feature type="compositionally biased region" description="Basic residues" evidence="5">
    <location>
        <begin position="462"/>
        <end position="472"/>
    </location>
</feature>
<dbReference type="GO" id="GO:0055075">
    <property type="term" value="P:potassium ion homeostasis"/>
    <property type="evidence" value="ECO:0007669"/>
    <property type="project" value="TreeGrafter"/>
</dbReference>
<dbReference type="Proteomes" id="UP000322873">
    <property type="component" value="Unassembled WGS sequence"/>
</dbReference>
<evidence type="ECO:0000313" key="6">
    <source>
        <dbReference type="EMBL" id="KAA8575196.1"/>
    </source>
</evidence>